<name>A0A4Y9ZWJ2_9AGAM</name>
<accession>A0A4Y9ZWJ2</accession>
<dbReference type="AlphaFoldDB" id="A0A4Y9ZWJ2"/>
<dbReference type="OrthoDB" id="3249986at2759"/>
<evidence type="ECO:0000256" key="1">
    <source>
        <dbReference type="SAM" id="MobiDB-lite"/>
    </source>
</evidence>
<feature type="region of interest" description="Disordered" evidence="1">
    <location>
        <begin position="183"/>
        <end position="214"/>
    </location>
</feature>
<comment type="caution">
    <text evidence="2">The sequence shown here is derived from an EMBL/GenBank/DDBJ whole genome shotgun (WGS) entry which is preliminary data.</text>
</comment>
<keyword evidence="3" id="KW-1185">Reference proteome</keyword>
<protein>
    <submittedName>
        <fullName evidence="2">Uncharacterized protein</fullName>
    </submittedName>
</protein>
<organism evidence="2 3">
    <name type="scientific">Hericium alpestre</name>
    <dbReference type="NCBI Taxonomy" id="135208"/>
    <lineage>
        <taxon>Eukaryota</taxon>
        <taxon>Fungi</taxon>
        <taxon>Dikarya</taxon>
        <taxon>Basidiomycota</taxon>
        <taxon>Agaricomycotina</taxon>
        <taxon>Agaricomycetes</taxon>
        <taxon>Russulales</taxon>
        <taxon>Hericiaceae</taxon>
        <taxon>Hericium</taxon>
    </lineage>
</organism>
<dbReference type="Proteomes" id="UP000298061">
    <property type="component" value="Unassembled WGS sequence"/>
</dbReference>
<feature type="region of interest" description="Disordered" evidence="1">
    <location>
        <begin position="320"/>
        <end position="354"/>
    </location>
</feature>
<reference evidence="2 3" key="1">
    <citation type="submission" date="2019-02" db="EMBL/GenBank/DDBJ databases">
        <title>Genome sequencing of the rare red list fungi Hericium alpestre (H. flagellum).</title>
        <authorList>
            <person name="Buettner E."/>
            <person name="Kellner H."/>
        </authorList>
    </citation>
    <scope>NUCLEOTIDE SEQUENCE [LARGE SCALE GENOMIC DNA]</scope>
    <source>
        <strain evidence="2 3">DSM 108284</strain>
    </source>
</reference>
<proteinExistence type="predicted"/>
<gene>
    <name evidence="2" type="ORF">EWM64_g4757</name>
</gene>
<sequence>MSTSAVLPSTDDCKTATLRVSRTYLVHAVLAHRSPELRTLDRIITIRSQRTAPITVTSILSLPVEILLVIRAYLHPMVLSALLDETAHNLTSTLLSCTRGLCAECLRYNVQVFGSDPFAWAGSSLIPSRKRSAGAAGDAKEVGCLCGMWEVDGHMVETAWRRQERERVEETLRLLPSAGFSTYQDKAADPRHSSPTSSSLGERPDHPTHVSASPAFSSENFPQACIDASIISPTLGHQPVWPTIAEILLRDFDCTVSPASAQIAFPASPSHGLVVPAPTDKSPLASDDVLLTPAGSDVISTLMRTARELSLDLAPAGTPREYRSFPARPPSEINQHSAPRSGGWERTSWETAVW</sequence>
<dbReference type="EMBL" id="SFCI01000532">
    <property type="protein sequence ID" value="TFY79256.1"/>
    <property type="molecule type" value="Genomic_DNA"/>
</dbReference>
<evidence type="ECO:0000313" key="3">
    <source>
        <dbReference type="Proteomes" id="UP000298061"/>
    </source>
</evidence>
<evidence type="ECO:0000313" key="2">
    <source>
        <dbReference type="EMBL" id="TFY79256.1"/>
    </source>
</evidence>